<keyword evidence="6" id="KW-0051">Antiviral defense</keyword>
<comment type="subcellular location">
    <subcellularLocation>
        <location evidence="1">Cell membrane</location>
    </subcellularLocation>
</comment>
<organism evidence="10 11">
    <name type="scientific">Bacillus thuringiensis</name>
    <dbReference type="NCBI Taxonomy" id="1428"/>
    <lineage>
        <taxon>Bacteria</taxon>
        <taxon>Bacillati</taxon>
        <taxon>Bacillota</taxon>
        <taxon>Bacilli</taxon>
        <taxon>Bacillales</taxon>
        <taxon>Bacillaceae</taxon>
        <taxon>Bacillus</taxon>
        <taxon>Bacillus cereus group</taxon>
    </lineage>
</organism>
<evidence type="ECO:0000259" key="9">
    <source>
        <dbReference type="Pfam" id="PF18967"/>
    </source>
</evidence>
<feature type="transmembrane region" description="Helical" evidence="8">
    <location>
        <begin position="23"/>
        <end position="41"/>
    </location>
</feature>
<dbReference type="Proteomes" id="UP001274571">
    <property type="component" value="Unassembled WGS sequence"/>
</dbReference>
<dbReference type="AlphaFoldDB" id="A0AAW9GDU0"/>
<keyword evidence="5 8" id="KW-1133">Transmembrane helix</keyword>
<evidence type="ECO:0000256" key="1">
    <source>
        <dbReference type="ARBA" id="ARBA00004236"/>
    </source>
</evidence>
<evidence type="ECO:0000256" key="3">
    <source>
        <dbReference type="ARBA" id="ARBA00022692"/>
    </source>
</evidence>
<dbReference type="RefSeq" id="WP_320480839.1">
    <property type="nucleotide sequence ID" value="NZ_JAXCMD010000001.1"/>
</dbReference>
<proteinExistence type="predicted"/>
<accession>A0AAW9GDU0</accession>
<keyword evidence="3 8" id="KW-0812">Transmembrane</keyword>
<keyword evidence="7 8" id="KW-0472">Membrane</keyword>
<keyword evidence="4" id="KW-0547">Nucleotide-binding</keyword>
<evidence type="ECO:0000313" key="10">
    <source>
        <dbReference type="EMBL" id="MDY0850434.1"/>
    </source>
</evidence>
<dbReference type="Pfam" id="PF18967">
    <property type="entry name" value="PycTM"/>
    <property type="match status" value="1"/>
</dbReference>
<evidence type="ECO:0000256" key="7">
    <source>
        <dbReference type="ARBA" id="ARBA00023136"/>
    </source>
</evidence>
<keyword evidence="2" id="KW-1003">Cell membrane</keyword>
<dbReference type="GO" id="GO:0005886">
    <property type="term" value="C:plasma membrane"/>
    <property type="evidence" value="ECO:0007669"/>
    <property type="project" value="UniProtKB-SubCell"/>
</dbReference>
<name>A0AAW9GDU0_BACTU</name>
<evidence type="ECO:0000256" key="6">
    <source>
        <dbReference type="ARBA" id="ARBA00023118"/>
    </source>
</evidence>
<dbReference type="GO" id="GO:0000166">
    <property type="term" value="F:nucleotide binding"/>
    <property type="evidence" value="ECO:0007669"/>
    <property type="project" value="UniProtKB-KW"/>
</dbReference>
<evidence type="ECO:0000256" key="4">
    <source>
        <dbReference type="ARBA" id="ARBA00022741"/>
    </source>
</evidence>
<dbReference type="EMBL" id="JAXCMD010000001">
    <property type="protein sequence ID" value="MDY0850434.1"/>
    <property type="molecule type" value="Genomic_DNA"/>
</dbReference>
<reference evidence="10" key="1">
    <citation type="submission" date="2023-11" db="EMBL/GenBank/DDBJ databases">
        <title>Genome Sequence of Bacillus thuringiensis stain BLB 30AF.</title>
        <authorList>
            <person name="Farhat A."/>
        </authorList>
    </citation>
    <scope>NUCLEOTIDE SEQUENCE</scope>
    <source>
        <strain evidence="10">BLB30AF</strain>
    </source>
</reference>
<evidence type="ECO:0000313" key="11">
    <source>
        <dbReference type="Proteomes" id="UP001274571"/>
    </source>
</evidence>
<protein>
    <submittedName>
        <fullName evidence="10">DUF5706 domain-containing protein</fullName>
    </submittedName>
</protein>
<feature type="transmembrane region" description="Helical" evidence="8">
    <location>
        <begin position="53"/>
        <end position="72"/>
    </location>
</feature>
<evidence type="ECO:0000256" key="5">
    <source>
        <dbReference type="ARBA" id="ARBA00022989"/>
    </source>
</evidence>
<evidence type="ECO:0000256" key="2">
    <source>
        <dbReference type="ARBA" id="ARBA00022475"/>
    </source>
</evidence>
<sequence length="172" mass="19232">MEILKSIYEDVREWLKFAETKNAALLTFNGVIVFGIFDKVVDKASDSFIKTALIMGCAIILISIIINLVSFLPQFNTSSKIQNNVVNGSQANGNLMFYEVIKDFNPQAYLDTVAGKYNLASNEKNIDLATQIVTLSQITHVKLKYFNLGLYFTFSGILIPIVSVIIVFFKSI</sequence>
<dbReference type="InterPro" id="IPR043760">
    <property type="entry name" value="PycTM_dom"/>
</dbReference>
<gene>
    <name evidence="10" type="ORF">SOH20_05795</name>
</gene>
<feature type="transmembrane region" description="Helical" evidence="8">
    <location>
        <begin position="148"/>
        <end position="169"/>
    </location>
</feature>
<feature type="domain" description="Pycsar effector protein" evidence="9">
    <location>
        <begin position="4"/>
        <end position="167"/>
    </location>
</feature>
<comment type="caution">
    <text evidence="10">The sequence shown here is derived from an EMBL/GenBank/DDBJ whole genome shotgun (WGS) entry which is preliminary data.</text>
</comment>
<evidence type="ECO:0000256" key="8">
    <source>
        <dbReference type="SAM" id="Phobius"/>
    </source>
</evidence>
<dbReference type="GO" id="GO:0051607">
    <property type="term" value="P:defense response to virus"/>
    <property type="evidence" value="ECO:0007669"/>
    <property type="project" value="UniProtKB-KW"/>
</dbReference>